<gene>
    <name evidence="2" type="ORF">F751_3328</name>
</gene>
<evidence type="ECO:0000313" key="3">
    <source>
        <dbReference type="Proteomes" id="UP000028924"/>
    </source>
</evidence>
<dbReference type="RefSeq" id="XP_011396007.1">
    <property type="nucleotide sequence ID" value="XM_011397705.1"/>
</dbReference>
<evidence type="ECO:0000256" key="1">
    <source>
        <dbReference type="SAM" id="MobiDB-lite"/>
    </source>
</evidence>
<dbReference type="EMBL" id="KL662089">
    <property type="protein sequence ID" value="KFM23137.1"/>
    <property type="molecule type" value="Genomic_DNA"/>
</dbReference>
<feature type="region of interest" description="Disordered" evidence="1">
    <location>
        <begin position="1"/>
        <end position="29"/>
    </location>
</feature>
<dbReference type="Proteomes" id="UP000028924">
    <property type="component" value="Unassembled WGS sequence"/>
</dbReference>
<protein>
    <submittedName>
        <fullName evidence="2">Uncharacterized protein</fullName>
    </submittedName>
</protein>
<accession>A0A087SBN3</accession>
<reference evidence="2 3" key="1">
    <citation type="journal article" date="2014" name="BMC Genomics">
        <title>Oil accumulation mechanisms of the oleaginous microalga Chlorella protothecoides revealed through its genome, transcriptomes, and proteomes.</title>
        <authorList>
            <person name="Gao C."/>
            <person name="Wang Y."/>
            <person name="Shen Y."/>
            <person name="Yan D."/>
            <person name="He X."/>
            <person name="Dai J."/>
            <person name="Wu Q."/>
        </authorList>
    </citation>
    <scope>NUCLEOTIDE SEQUENCE [LARGE SCALE GENOMIC DNA]</scope>
    <source>
        <strain evidence="2 3">0710</strain>
    </source>
</reference>
<sequence length="58" mass="6173">MGGSWERSPRTSASSAPWRGRESPLNNVESDDVLCSSMSALFFVGGVAPRSGSWDPVT</sequence>
<evidence type="ECO:0000313" key="2">
    <source>
        <dbReference type="EMBL" id="KFM23137.1"/>
    </source>
</evidence>
<keyword evidence="3" id="KW-1185">Reference proteome</keyword>
<name>A0A087SBN3_AUXPR</name>
<dbReference type="AlphaFoldDB" id="A0A087SBN3"/>
<dbReference type="GeneID" id="23614719"/>
<organism evidence="2 3">
    <name type="scientific">Auxenochlorella protothecoides</name>
    <name type="common">Green microalga</name>
    <name type="synonym">Chlorella protothecoides</name>
    <dbReference type="NCBI Taxonomy" id="3075"/>
    <lineage>
        <taxon>Eukaryota</taxon>
        <taxon>Viridiplantae</taxon>
        <taxon>Chlorophyta</taxon>
        <taxon>core chlorophytes</taxon>
        <taxon>Trebouxiophyceae</taxon>
        <taxon>Chlorellales</taxon>
        <taxon>Chlorellaceae</taxon>
        <taxon>Auxenochlorella</taxon>
    </lineage>
</organism>
<proteinExistence type="predicted"/>
<dbReference type="KEGG" id="apro:F751_3328"/>